<dbReference type="KEGG" id="xla:108698789"/>
<dbReference type="AlphaFoldDB" id="A0A1L8F9Z0"/>
<feature type="compositionally biased region" description="Low complexity" evidence="2">
    <location>
        <begin position="23"/>
        <end position="39"/>
    </location>
</feature>
<evidence type="ECO:0000256" key="2">
    <source>
        <dbReference type="SAM" id="MobiDB-lite"/>
    </source>
</evidence>
<feature type="compositionally biased region" description="Basic residues" evidence="2">
    <location>
        <begin position="92"/>
        <end position="103"/>
    </location>
</feature>
<dbReference type="Gene3D" id="1.10.357.70">
    <property type="entry name" value="Exocyst complex component Sec6, C-terminal domain"/>
    <property type="match status" value="1"/>
</dbReference>
<dbReference type="GO" id="GO:0000145">
    <property type="term" value="C:exocyst"/>
    <property type="evidence" value="ECO:0000318"/>
    <property type="project" value="GO_Central"/>
</dbReference>
<dbReference type="GO" id="GO:0051601">
    <property type="term" value="P:exocyst localization"/>
    <property type="evidence" value="ECO:0000318"/>
    <property type="project" value="GO_Central"/>
</dbReference>
<dbReference type="PANTHER" id="PTHR21292">
    <property type="entry name" value="EXOCYST COMPLEX COMPONENT SEC6-RELATED"/>
    <property type="match status" value="1"/>
</dbReference>
<dbReference type="Pfam" id="PF06046">
    <property type="entry name" value="Sec6"/>
    <property type="match status" value="1"/>
</dbReference>
<reference evidence="4" key="1">
    <citation type="submission" date="2025-08" db="UniProtKB">
        <authorList>
            <consortium name="RefSeq"/>
        </authorList>
    </citation>
    <scope>IDENTIFICATION</scope>
    <source>
        <strain evidence="4">J_2021</strain>
        <tissue evidence="4">Erythrocytes</tissue>
    </source>
</reference>
<dbReference type="GO" id="GO:0006887">
    <property type="term" value="P:exocytosis"/>
    <property type="evidence" value="ECO:0000318"/>
    <property type="project" value="GO_Central"/>
</dbReference>
<organism evidence="3 4">
    <name type="scientific">Xenopus laevis</name>
    <name type="common">African clawed frog</name>
    <dbReference type="NCBI Taxonomy" id="8355"/>
    <lineage>
        <taxon>Eukaryota</taxon>
        <taxon>Metazoa</taxon>
        <taxon>Chordata</taxon>
        <taxon>Craniata</taxon>
        <taxon>Vertebrata</taxon>
        <taxon>Euteleostomi</taxon>
        <taxon>Amphibia</taxon>
        <taxon>Batrachia</taxon>
        <taxon>Anura</taxon>
        <taxon>Pipoidea</taxon>
        <taxon>Pipidae</taxon>
        <taxon>Xenopodinae</taxon>
        <taxon>Xenopus</taxon>
        <taxon>Xenopus</taxon>
    </lineage>
</organism>
<evidence type="ECO:0000313" key="3">
    <source>
        <dbReference type="Proteomes" id="UP000186698"/>
    </source>
</evidence>
<dbReference type="OMA" id="MDVHMLV"/>
<dbReference type="GO" id="GO:0000149">
    <property type="term" value="F:SNARE binding"/>
    <property type="evidence" value="ECO:0000318"/>
    <property type="project" value="GO_Central"/>
</dbReference>
<feature type="compositionally biased region" description="Polar residues" evidence="2">
    <location>
        <begin position="1"/>
        <end position="10"/>
    </location>
</feature>
<dbReference type="PANTHER" id="PTHR21292:SF14">
    <property type="entry name" value="EXOCYST COMPLEX COMPONENT 3-LIKE PROTEIN 4"/>
    <property type="match status" value="1"/>
</dbReference>
<dbReference type="InterPro" id="IPR010326">
    <property type="entry name" value="EXOC3/Sec6"/>
</dbReference>
<dbReference type="OrthoDB" id="190098at2759"/>
<dbReference type="InterPro" id="IPR042532">
    <property type="entry name" value="EXOC3/Sec6_C"/>
</dbReference>
<dbReference type="STRING" id="8355.A0A1L8F9Z0"/>
<dbReference type="RefSeq" id="XP_018086064.1">
    <property type="nucleotide sequence ID" value="XM_018230575.2"/>
</dbReference>
<name>A0A1L8F9Z0_XENLA</name>
<feature type="compositionally biased region" description="Basic and acidic residues" evidence="2">
    <location>
        <begin position="72"/>
        <end position="84"/>
    </location>
</feature>
<dbReference type="Proteomes" id="UP000186698">
    <property type="component" value="Chromosome 8L"/>
</dbReference>
<comment type="similarity">
    <text evidence="1">Belongs to the SEC6 family.</text>
</comment>
<feature type="compositionally biased region" description="Polar residues" evidence="2">
    <location>
        <begin position="40"/>
        <end position="55"/>
    </location>
</feature>
<feature type="region of interest" description="Disordered" evidence="2">
    <location>
        <begin position="1"/>
        <end position="116"/>
    </location>
</feature>
<gene>
    <name evidence="4" type="primary">LOC108698789</name>
</gene>
<dbReference type="CTD" id="108698789"/>
<evidence type="ECO:0000313" key="4">
    <source>
        <dbReference type="RefSeq" id="XP_018086064.1"/>
    </source>
</evidence>
<proteinExistence type="inferred from homology"/>
<accession>A0A1L8F9Z0</accession>
<protein>
    <submittedName>
        <fullName evidence="4">Exocyst complex component 3-like protein 4 isoform X1</fullName>
    </submittedName>
</protein>
<dbReference type="PaxDb" id="8355-A0A1L8F9Z0"/>
<keyword evidence="3" id="KW-1185">Reference proteome</keyword>
<dbReference type="Bgee" id="108698789">
    <property type="expression patterns" value="Expressed in intestine and 8 other cell types or tissues"/>
</dbReference>
<evidence type="ECO:0000256" key="1">
    <source>
        <dbReference type="ARBA" id="ARBA00009447"/>
    </source>
</evidence>
<dbReference type="GeneID" id="108698789"/>
<sequence length="728" mass="84337">MSEIVNQSKRQAMEIHNLPTSKGGSPDQSDDGSLQQSDQWETPNNKGIQKKSSFLETVGSMRKSIRRSRGQSARDDSSPEKKETANGSKSISFKKKINFRKTKKSDNENEIPEESTENVITRREILSVMEIHDLIKGSNLKDAFDSTRAMEENLLEDYNSSNNNEKNRLDITRRAKDINILYKKLFTEIQSIVKRSLHEEDIDEQILASAIYIIKEEDEGDLTNQQATGENPDIPQIGQRRQWKQLWKDTIKESVTERIGALPVNEADNSPWLANHLESLKTQTVLDLIKVKSFLKPLYPEDYDVCGIYIRYFHNALSCHLQKTVVPKCKECSQLYSLLNWVLNTYTSEDFMANPELQPEVNNANLHCLLESDCLHELKDKYNKELKNTIKLYMTNILKLETDKWQKEMETDEEILKSNCLPIYIDIEEMTGRHVRESAKLSEDLETLAFHACMTELGSLALNLQDAFTQHHTTKRSEVRITELFLQNLVIYINSFIKLRQSTMQSDAEPCKEAEDRLTKAINNLTKLFFSLFSKENQPHFQKLLTKKWIKNDTAFNAIMKSAENLHESLIYLAQPSHKEFLNGIHKHLVKEYLTQVMKRKLRLNHLNRKKASDKMSQESEALENIAEKLGSDQDWLFPAVQYISDIIGLRKKEDISKKIEMLFKTYPDFGEEHVSAILYLQGMRRSKNLSVQHFFKELQAKEPQKAPHMLFAEIDCPTQTFCMPLMI</sequence>